<reference evidence="1 2" key="1">
    <citation type="submission" date="2019-09" db="EMBL/GenBank/DDBJ databases">
        <title>Genome sequence and assembly of Flavobacterium sp.</title>
        <authorList>
            <person name="Chhetri G."/>
        </authorList>
    </citation>
    <scope>NUCLEOTIDE SEQUENCE [LARGE SCALE GENOMIC DNA]</scope>
    <source>
        <strain evidence="1 2">SNL9</strain>
    </source>
</reference>
<evidence type="ECO:0000313" key="2">
    <source>
        <dbReference type="Proteomes" id="UP000325141"/>
    </source>
</evidence>
<dbReference type="InterPro" id="IPR025365">
    <property type="entry name" value="DUF4269"/>
</dbReference>
<dbReference type="Proteomes" id="UP000325141">
    <property type="component" value="Unassembled WGS sequence"/>
</dbReference>
<evidence type="ECO:0000313" key="1">
    <source>
        <dbReference type="EMBL" id="KAA5531769.1"/>
    </source>
</evidence>
<dbReference type="Pfam" id="PF14091">
    <property type="entry name" value="DUF4269"/>
    <property type="match status" value="1"/>
</dbReference>
<sequence length="175" mass="20339">MDFENIAYLKYGTYRQRQAYTTLNDYKILLKLKKFDPILVGTIPLTIDVANSDLDIICFFTSSKEFVETVENNFGGEHNFTIREVIINGNFCIVANFSTQDFEIELFGQNIPTKQQLAYRHLVIEYDLLQQYGEKLRQRIINLKNQGFKTEAAFALELNLTGDPYTSLLELERNE</sequence>
<keyword evidence="2" id="KW-1185">Reference proteome</keyword>
<protein>
    <submittedName>
        <fullName evidence="1">DUF4269 domain-containing protein</fullName>
    </submittedName>
</protein>
<name>A0A5M6CF83_9FLAO</name>
<comment type="caution">
    <text evidence="1">The sequence shown here is derived from an EMBL/GenBank/DDBJ whole genome shotgun (WGS) entry which is preliminary data.</text>
</comment>
<gene>
    <name evidence="1" type="ORF">F0460_14850</name>
</gene>
<dbReference type="EMBL" id="VWSG01000016">
    <property type="protein sequence ID" value="KAA5531769.1"/>
    <property type="molecule type" value="Genomic_DNA"/>
</dbReference>
<dbReference type="AlphaFoldDB" id="A0A5M6CF83"/>
<dbReference type="RefSeq" id="WP_150014631.1">
    <property type="nucleotide sequence ID" value="NZ_VWSG01000016.1"/>
</dbReference>
<proteinExistence type="predicted"/>
<accession>A0A5M6CF83</accession>
<organism evidence="1 2">
    <name type="scientific">Paenimyroides baculatum</name>
    <dbReference type="NCBI Taxonomy" id="2608000"/>
    <lineage>
        <taxon>Bacteria</taxon>
        <taxon>Pseudomonadati</taxon>
        <taxon>Bacteroidota</taxon>
        <taxon>Flavobacteriia</taxon>
        <taxon>Flavobacteriales</taxon>
        <taxon>Flavobacteriaceae</taxon>
        <taxon>Paenimyroides</taxon>
    </lineage>
</organism>